<evidence type="ECO:0008006" key="3">
    <source>
        <dbReference type="Google" id="ProtNLM"/>
    </source>
</evidence>
<sequence>MAISIEEVTKYIDEIGGSIIKSDSGDTVSIIAFSKYNNILEDKNSYIIYLLENGELIQFTNGIGSIKATGIDKCVLFESLLDHNSNTKFGTWDYDSNEDQINYTIEIPLEDNTLTEKQFKRIVKVLESGTVEIIKMIGELRNSSNSDGI</sequence>
<evidence type="ECO:0000313" key="2">
    <source>
        <dbReference type="Proteomes" id="UP000593994"/>
    </source>
</evidence>
<dbReference type="AlphaFoldDB" id="A0A7S7RP53"/>
<reference evidence="1 2" key="1">
    <citation type="submission" date="2020-05" db="EMBL/GenBank/DDBJ databases">
        <title>Sulfurimonas marisnigri, sp. nov., and Sulfurimonas baltica, sp. nov., manganese oxide reducing chemolithoautotrophs of the class Epsilonproteobacteria isolated from the pelagic redoxclines of the Black and Baltic Seas and emended description of the genus Sulfurimonas.</title>
        <authorList>
            <person name="Henkel J.V."/>
            <person name="Laudan C."/>
            <person name="Werner J."/>
            <person name="Neu T."/>
            <person name="Plewe S."/>
            <person name="Sproer C."/>
            <person name="Bunk B."/>
            <person name="Schulz-Vogt H.N."/>
        </authorList>
    </citation>
    <scope>NUCLEOTIDE SEQUENCE [LARGE SCALE GENOMIC DNA]</scope>
    <source>
        <strain evidence="1 2">GD2</strain>
    </source>
</reference>
<dbReference type="EMBL" id="CP054492">
    <property type="protein sequence ID" value="QOY53234.1"/>
    <property type="molecule type" value="Genomic_DNA"/>
</dbReference>
<keyword evidence="2" id="KW-1185">Reference proteome</keyword>
<dbReference type="Proteomes" id="UP000593994">
    <property type="component" value="Chromosome"/>
</dbReference>
<organism evidence="1 2">
    <name type="scientific">Candidatus Sulfurimonas baltica</name>
    <dbReference type="NCBI Taxonomy" id="2740404"/>
    <lineage>
        <taxon>Bacteria</taxon>
        <taxon>Pseudomonadati</taxon>
        <taxon>Campylobacterota</taxon>
        <taxon>Epsilonproteobacteria</taxon>
        <taxon>Campylobacterales</taxon>
        <taxon>Sulfurimonadaceae</taxon>
        <taxon>Sulfurimonas</taxon>
    </lineage>
</organism>
<dbReference type="KEGG" id="sbal:HUE88_06020"/>
<dbReference type="RefSeq" id="WP_194372082.1">
    <property type="nucleotide sequence ID" value="NZ_CP054492.1"/>
</dbReference>
<gene>
    <name evidence="1" type="ORF">HUE88_06020</name>
</gene>
<evidence type="ECO:0000313" key="1">
    <source>
        <dbReference type="EMBL" id="QOY53234.1"/>
    </source>
</evidence>
<name>A0A7S7RP53_9BACT</name>
<proteinExistence type="predicted"/>
<protein>
    <recommendedName>
        <fullName evidence="3">YbjN domain-containing protein</fullName>
    </recommendedName>
</protein>
<accession>A0A7S7RP53</accession>